<gene>
    <name evidence="1" type="ORF">LIP_1057</name>
</gene>
<accession>A0A0K2SJ86</accession>
<reference evidence="2" key="1">
    <citation type="submission" date="2015-07" db="EMBL/GenBank/DDBJ databases">
        <title>Complete genome sequence and phylogenetic analysis of Limnochorda pilosa.</title>
        <authorList>
            <person name="Watanabe M."/>
            <person name="Kojima H."/>
            <person name="Fukui M."/>
        </authorList>
    </citation>
    <scope>NUCLEOTIDE SEQUENCE [LARGE SCALE GENOMIC DNA]</scope>
    <source>
        <strain evidence="2">HC45</strain>
    </source>
</reference>
<keyword evidence="2" id="KW-1185">Reference proteome</keyword>
<dbReference type="KEGG" id="lpil:LIP_1057"/>
<evidence type="ECO:0000313" key="2">
    <source>
        <dbReference type="Proteomes" id="UP000065807"/>
    </source>
</evidence>
<sequence>MGPKRMLPSLRWPFVLAVLAIHLLHPIIPRRVSPGCLSATLSDAGFALPILRNTHTGLIRLDGVCREGMARGSLLWQNIIVAGLVVGENGGV</sequence>
<organism evidence="1 2">
    <name type="scientific">Limnochorda pilosa</name>
    <dbReference type="NCBI Taxonomy" id="1555112"/>
    <lineage>
        <taxon>Bacteria</taxon>
        <taxon>Bacillati</taxon>
        <taxon>Bacillota</taxon>
        <taxon>Limnochordia</taxon>
        <taxon>Limnochordales</taxon>
        <taxon>Limnochordaceae</taxon>
        <taxon>Limnochorda</taxon>
    </lineage>
</organism>
<dbReference type="Proteomes" id="UP000065807">
    <property type="component" value="Chromosome"/>
</dbReference>
<dbReference type="EMBL" id="AP014924">
    <property type="protein sequence ID" value="BAS26914.1"/>
    <property type="molecule type" value="Genomic_DNA"/>
</dbReference>
<name>A0A0K2SJ86_LIMPI</name>
<evidence type="ECO:0000313" key="1">
    <source>
        <dbReference type="EMBL" id="BAS26914.1"/>
    </source>
</evidence>
<dbReference type="AlphaFoldDB" id="A0A0K2SJ86"/>
<reference evidence="2" key="2">
    <citation type="journal article" date="2016" name="Int. J. Syst. Evol. Microbiol.">
        <title>Complete genome sequence and cell structure of Limnochorda pilosa, a Gram-negative spore-former within the phylum Firmicutes.</title>
        <authorList>
            <person name="Watanabe M."/>
            <person name="Kojima H."/>
            <person name="Fukui M."/>
        </authorList>
    </citation>
    <scope>NUCLEOTIDE SEQUENCE [LARGE SCALE GENOMIC DNA]</scope>
    <source>
        <strain evidence="2">HC45</strain>
    </source>
</reference>
<protein>
    <submittedName>
        <fullName evidence="1">Uncharacterized protein</fullName>
    </submittedName>
</protein>
<proteinExistence type="predicted"/>